<feature type="transmembrane region" description="Helical" evidence="1">
    <location>
        <begin position="163"/>
        <end position="181"/>
    </location>
</feature>
<feature type="transmembrane region" description="Helical" evidence="1">
    <location>
        <begin position="71"/>
        <end position="93"/>
    </location>
</feature>
<keyword evidence="2" id="KW-0732">Signal</keyword>
<evidence type="ECO:0000256" key="2">
    <source>
        <dbReference type="SAM" id="SignalP"/>
    </source>
</evidence>
<feature type="transmembrane region" description="Helical" evidence="1">
    <location>
        <begin position="236"/>
        <end position="257"/>
    </location>
</feature>
<feature type="transmembrane region" description="Helical" evidence="1">
    <location>
        <begin position="201"/>
        <end position="224"/>
    </location>
</feature>
<feature type="transmembrane region" description="Helical" evidence="1">
    <location>
        <begin position="329"/>
        <end position="347"/>
    </location>
</feature>
<dbReference type="AlphaFoldDB" id="A0A1D3DZ02"/>
<dbReference type="eggNOG" id="ENOG5033QXT">
    <property type="taxonomic scope" value="Bacteria"/>
</dbReference>
<evidence type="ECO:0000313" key="3">
    <source>
        <dbReference type="EMBL" id="OEJ97561.1"/>
    </source>
</evidence>
<feature type="transmembrane region" description="Helical" evidence="1">
    <location>
        <begin position="297"/>
        <end position="317"/>
    </location>
</feature>
<sequence length="414" mass="42855">MRLCLDALLSVLVALTAMAVVAALGLWAAGAAELPGGAFPRVVAAVVVMAAGGDIELAGGAGDLARTDAELTAMPLSVALVGAFTLATGFLRPLRHRAVASTGELLARVAATAAIWLAALAALTALARHTFTDLLPAGSPADLLGDLLDASPGIGFRADLGSTLLYGLLWVLGVLALALLVSRRAPLPARLVRYQEPVRPAAFAMLFLLLAYVVLGLAVGVVVAATRGHAADTFAVLLLGLPNLVWLALGLGIGASWEGRVDGPFGLPMPHVLDQVLRGSEETTLDVRSLAAHDDRAWWLIPVAAVLLLAAAFVMAVRSPARTRLWQQALHLGVAFALTLLVVAPLTRLDARLGLSLLGIFEVDALGGQVSLHPRVWAAAGLALLWGALAGFVGGLLAHRVRRRGEVDAEPPGR</sequence>
<dbReference type="Proteomes" id="UP000095329">
    <property type="component" value="Unassembled WGS sequence"/>
</dbReference>
<proteinExistence type="predicted"/>
<keyword evidence="1" id="KW-0812">Transmembrane</keyword>
<comment type="caution">
    <text evidence="3">The sequence shown here is derived from an EMBL/GenBank/DDBJ whole genome shotgun (WGS) entry which is preliminary data.</text>
</comment>
<feature type="signal peptide" evidence="2">
    <location>
        <begin position="1"/>
        <end position="19"/>
    </location>
</feature>
<evidence type="ECO:0000256" key="1">
    <source>
        <dbReference type="SAM" id="Phobius"/>
    </source>
</evidence>
<name>A0A1D3DZ02_9ACTN</name>
<keyword evidence="1" id="KW-1133">Transmembrane helix</keyword>
<dbReference type="InterPro" id="IPR047724">
    <property type="entry name" value="Streptophobe"/>
</dbReference>
<organism evidence="3 4">
    <name type="scientific">Streptomyces thermolilacinus SPC6</name>
    <dbReference type="NCBI Taxonomy" id="1306406"/>
    <lineage>
        <taxon>Bacteria</taxon>
        <taxon>Bacillati</taxon>
        <taxon>Actinomycetota</taxon>
        <taxon>Actinomycetes</taxon>
        <taxon>Kitasatosporales</taxon>
        <taxon>Streptomycetaceae</taxon>
        <taxon>Streptomyces</taxon>
    </lineage>
</organism>
<keyword evidence="1" id="KW-0472">Membrane</keyword>
<reference evidence="3 4" key="1">
    <citation type="journal article" date="2013" name="Genome Announc.">
        <title>Genome Sequence of Streptomyces violaceusniger Strain SPC6, a Halotolerant Streptomycete That Exhibits Rapid Growth and Development.</title>
        <authorList>
            <person name="Chen X."/>
            <person name="Zhang B."/>
            <person name="Zhang W."/>
            <person name="Wu X."/>
            <person name="Zhang M."/>
            <person name="Chen T."/>
            <person name="Liu G."/>
            <person name="Dyson P."/>
        </authorList>
    </citation>
    <scope>NUCLEOTIDE SEQUENCE [LARGE SCALE GENOMIC DNA]</scope>
    <source>
        <strain evidence="3 4">SPC6</strain>
    </source>
</reference>
<feature type="transmembrane region" description="Helical" evidence="1">
    <location>
        <begin position="105"/>
        <end position="126"/>
    </location>
</feature>
<feature type="chain" id="PRO_5039003024" description="Integral membrane protein" evidence="2">
    <location>
        <begin position="20"/>
        <end position="414"/>
    </location>
</feature>
<evidence type="ECO:0008006" key="5">
    <source>
        <dbReference type="Google" id="ProtNLM"/>
    </source>
</evidence>
<protein>
    <recommendedName>
        <fullName evidence="5">Integral membrane protein</fullName>
    </recommendedName>
</protein>
<keyword evidence="4" id="KW-1185">Reference proteome</keyword>
<dbReference type="EMBL" id="ASHX02000001">
    <property type="protein sequence ID" value="OEJ97561.1"/>
    <property type="molecule type" value="Genomic_DNA"/>
</dbReference>
<feature type="transmembrane region" description="Helical" evidence="1">
    <location>
        <begin position="376"/>
        <end position="398"/>
    </location>
</feature>
<dbReference type="NCBIfam" id="NF038391">
    <property type="entry name" value="streptophobe"/>
    <property type="match status" value="1"/>
</dbReference>
<gene>
    <name evidence="3" type="ORF">J116_027005</name>
</gene>
<evidence type="ECO:0000313" key="4">
    <source>
        <dbReference type="Proteomes" id="UP000095329"/>
    </source>
</evidence>
<accession>A0A1D3DZ02</accession>